<dbReference type="Proteomes" id="UP001235939">
    <property type="component" value="Chromosome 01"/>
</dbReference>
<name>A0ABY6K102_9ARAC</name>
<dbReference type="EMBL" id="CP092863">
    <property type="protein sequence ID" value="UYV61505.1"/>
    <property type="molecule type" value="Genomic_DNA"/>
</dbReference>
<protein>
    <submittedName>
        <fullName evidence="1">Uncharacterized protein</fullName>
    </submittedName>
</protein>
<keyword evidence="2" id="KW-1185">Reference proteome</keyword>
<evidence type="ECO:0000313" key="2">
    <source>
        <dbReference type="Proteomes" id="UP001235939"/>
    </source>
</evidence>
<organism evidence="1 2">
    <name type="scientific">Cordylochernes scorpioides</name>
    <dbReference type="NCBI Taxonomy" id="51811"/>
    <lineage>
        <taxon>Eukaryota</taxon>
        <taxon>Metazoa</taxon>
        <taxon>Ecdysozoa</taxon>
        <taxon>Arthropoda</taxon>
        <taxon>Chelicerata</taxon>
        <taxon>Arachnida</taxon>
        <taxon>Pseudoscorpiones</taxon>
        <taxon>Cheliferoidea</taxon>
        <taxon>Chernetidae</taxon>
        <taxon>Cordylochernes</taxon>
    </lineage>
</organism>
<sequence>MRNGSTSAILRAKSRVACPANFQNRRLGPIASEKGNALHMVGPDRRSIFRAPETWQNESVWGFMMAIYMLAIGPKKDPIRTVLRKGIQQESLASWCRVTSAMKVGPL</sequence>
<reference evidence="1 2" key="1">
    <citation type="submission" date="2022-01" db="EMBL/GenBank/DDBJ databases">
        <title>A chromosomal length assembly of Cordylochernes scorpioides.</title>
        <authorList>
            <person name="Zeh D."/>
            <person name="Zeh J."/>
        </authorList>
    </citation>
    <scope>NUCLEOTIDE SEQUENCE [LARGE SCALE GENOMIC DNA]</scope>
    <source>
        <strain evidence="1">IN4F17</strain>
        <tissue evidence="1">Whole Body</tissue>
    </source>
</reference>
<accession>A0ABY6K102</accession>
<proteinExistence type="predicted"/>
<gene>
    <name evidence="1" type="ORF">LAZ67_1005089</name>
</gene>
<evidence type="ECO:0000313" key="1">
    <source>
        <dbReference type="EMBL" id="UYV61505.1"/>
    </source>
</evidence>